<organism evidence="2 3">
    <name type="scientific">Panaeolus cyanescens</name>
    <dbReference type="NCBI Taxonomy" id="181874"/>
    <lineage>
        <taxon>Eukaryota</taxon>
        <taxon>Fungi</taxon>
        <taxon>Dikarya</taxon>
        <taxon>Basidiomycota</taxon>
        <taxon>Agaricomycotina</taxon>
        <taxon>Agaricomycetes</taxon>
        <taxon>Agaricomycetidae</taxon>
        <taxon>Agaricales</taxon>
        <taxon>Agaricineae</taxon>
        <taxon>Galeropsidaceae</taxon>
        <taxon>Panaeolus</taxon>
    </lineage>
</organism>
<gene>
    <name evidence="2" type="ORF">CVT24_008628</name>
</gene>
<proteinExistence type="predicted"/>
<evidence type="ECO:0000256" key="1">
    <source>
        <dbReference type="SAM" id="MobiDB-lite"/>
    </source>
</evidence>
<feature type="region of interest" description="Disordered" evidence="1">
    <location>
        <begin position="237"/>
        <end position="267"/>
    </location>
</feature>
<reference evidence="2 3" key="1">
    <citation type="journal article" date="2018" name="Evol. Lett.">
        <title>Horizontal gene cluster transfer increased hallucinogenic mushroom diversity.</title>
        <authorList>
            <person name="Reynolds H.T."/>
            <person name="Vijayakumar V."/>
            <person name="Gluck-Thaler E."/>
            <person name="Korotkin H.B."/>
            <person name="Matheny P.B."/>
            <person name="Slot J.C."/>
        </authorList>
    </citation>
    <scope>NUCLEOTIDE SEQUENCE [LARGE SCALE GENOMIC DNA]</scope>
    <source>
        <strain evidence="2 3">2629</strain>
    </source>
</reference>
<dbReference type="InParanoid" id="A0A409VB89"/>
<name>A0A409VB89_9AGAR</name>
<protein>
    <submittedName>
        <fullName evidence="2">Uncharacterized protein</fullName>
    </submittedName>
</protein>
<evidence type="ECO:0000313" key="3">
    <source>
        <dbReference type="Proteomes" id="UP000284842"/>
    </source>
</evidence>
<evidence type="ECO:0000313" key="2">
    <source>
        <dbReference type="EMBL" id="PPQ64208.1"/>
    </source>
</evidence>
<comment type="caution">
    <text evidence="2">The sequence shown here is derived from an EMBL/GenBank/DDBJ whole genome shotgun (WGS) entry which is preliminary data.</text>
</comment>
<dbReference type="OrthoDB" id="10575992at2759"/>
<accession>A0A409VB89</accession>
<dbReference type="EMBL" id="NHTK01006091">
    <property type="protein sequence ID" value="PPQ64208.1"/>
    <property type="molecule type" value="Genomic_DNA"/>
</dbReference>
<dbReference type="Proteomes" id="UP000284842">
    <property type="component" value="Unassembled WGS sequence"/>
</dbReference>
<dbReference type="AlphaFoldDB" id="A0A409VB89"/>
<sequence>MANRFNAVNHRGRRHGYNTRHANSISPSYGISIGLLVPSLASASTCTTPEFAIVVSPWGPVTTQTAHNLASIYLASFSCRGEFVMQHAMTTLSHNSFSLTCTRVMVSLYPIAIITEHLTPRHILHKFLMKRFNGCSLFHNSRLWSNSSWVFTVFAALAEPYAFCEFRTVYYTLPSPINVLTGNNVSGFRITTLQALEQRILIGWRRLHRLEATTLGPVSIRLLEAFLPFRIKSSWVRQPKKPKPEPELEFVYEHDPKPKPKSEKRERAASLRRSVFCRPGAPLGVWLEVKKAVTSSRYA</sequence>
<keyword evidence="3" id="KW-1185">Reference proteome</keyword>
<feature type="compositionally biased region" description="Basic and acidic residues" evidence="1">
    <location>
        <begin position="242"/>
        <end position="267"/>
    </location>
</feature>